<evidence type="ECO:0000313" key="2">
    <source>
        <dbReference type="Proteomes" id="UP000009220"/>
    </source>
</evidence>
<dbReference type="HOGENOM" id="CLU_091364_0_0_6"/>
<evidence type="ECO:0008006" key="3">
    <source>
        <dbReference type="Google" id="ProtNLM"/>
    </source>
</evidence>
<dbReference type="STRING" id="743299.Acife_0162"/>
<reference evidence="1 2" key="1">
    <citation type="journal article" date="2011" name="J. Bacteriol.">
        <title>Draft genome of the psychrotolerant acidophile Acidithiobacillus ferrivorans SS3.</title>
        <authorList>
            <person name="Liljeqvist M."/>
            <person name="Valdes J."/>
            <person name="Holmes D.S."/>
            <person name="Dopson M."/>
        </authorList>
    </citation>
    <scope>NUCLEOTIDE SEQUENCE [LARGE SCALE GENOMIC DNA]</scope>
    <source>
        <strain evidence="1 2">SS3</strain>
    </source>
</reference>
<dbReference type="KEGG" id="afi:Acife_0162"/>
<dbReference type="RefSeq" id="WP_014027671.1">
    <property type="nucleotide sequence ID" value="NC_015942.1"/>
</dbReference>
<dbReference type="Proteomes" id="UP000009220">
    <property type="component" value="Chromosome"/>
</dbReference>
<name>G0JQV5_9PROT</name>
<sequence>MTAVINSDYLIFADESGDHGLASIDEQFPVFALVFCIVQKQDYVEQIVPAMQRLKMAYWGHDQVILHEHDIRKEKGPFALLRTDRELREQFMTDLTALISATPMQVIASVIDKRALKARYSTPYNPYEVAMLFCLERALSALCRRGEVGKRVHVLFESRGKQEDTELELEFRRICDNGGSWGYRRVDFQQMQFAHLFVDKRSNSNGLQLADLVARPLALRHLRPDQSNRALQALDDKLLNFKVFP</sequence>
<dbReference type="EMBL" id="CP002985">
    <property type="protein sequence ID" value="AEM46399.1"/>
    <property type="molecule type" value="Genomic_DNA"/>
</dbReference>
<organism evidence="1 2">
    <name type="scientific">Acidithiobacillus ferrivorans SS3</name>
    <dbReference type="NCBI Taxonomy" id="743299"/>
    <lineage>
        <taxon>Bacteria</taxon>
        <taxon>Pseudomonadati</taxon>
        <taxon>Pseudomonadota</taxon>
        <taxon>Acidithiobacillia</taxon>
        <taxon>Acidithiobacillales</taxon>
        <taxon>Acidithiobacillaceae</taxon>
        <taxon>Acidithiobacillus</taxon>
    </lineage>
</organism>
<protein>
    <recommendedName>
        <fullName evidence="3">3-deoxy-D-manno-octulosonic-acid transferase</fullName>
    </recommendedName>
</protein>
<accession>G0JQV5</accession>
<gene>
    <name evidence="1" type="ORF">Acife_0162</name>
</gene>
<dbReference type="AlphaFoldDB" id="G0JQV5"/>
<dbReference type="InterPro" id="IPR024524">
    <property type="entry name" value="DUF3800"/>
</dbReference>
<proteinExistence type="predicted"/>
<evidence type="ECO:0000313" key="1">
    <source>
        <dbReference type="EMBL" id="AEM46399.1"/>
    </source>
</evidence>
<dbReference type="eggNOG" id="ENOG502ZAGX">
    <property type="taxonomic scope" value="Bacteria"/>
</dbReference>
<dbReference type="Pfam" id="PF12686">
    <property type="entry name" value="DUF3800"/>
    <property type="match status" value="1"/>
</dbReference>